<reference evidence="1" key="1">
    <citation type="submission" date="2018-01" db="EMBL/GenBank/DDBJ databases">
        <authorList>
            <person name="Mao J.F."/>
        </authorList>
    </citation>
    <scope>NUCLEOTIDE SEQUENCE</scope>
    <source>
        <strain evidence="1">Huo1</strain>
        <tissue evidence="1">Leaf</tissue>
    </source>
</reference>
<dbReference type="Proteomes" id="UP000298416">
    <property type="component" value="Unassembled WGS sequence"/>
</dbReference>
<accession>A0A8X8XAE2</accession>
<sequence length="422" mass="48437">MGPGVRFTVFKFNMPCFQIFSFEEVDLKDDTDLVKSGIPVVCCDKGIVSNYFPIMPQLCRVGGALFMMQTPKSGRSKLLWSAPSPPVPVGSTWTCCAALDSRRLFPTIVPLRDGRIFIFGGTPRLRGWIEIYDPQKGEFDRRNIPELFFDFIAFSSAGFEWDNNLVMVLLLPDTLTSYFPSQFSGPILLSYNVETDIWEYFEMEFPKSELEQRKIIYVGGNILFLIDQASGWLVYHLIDKTVVAKVDVMVEDKEGRVMQALYLGNNDQNTSWIFHIFVEEETRTRIRYAKVEVSQADYTATVQLSCNLGFALPMKGAAKKDPLKEKEEDQKVLVCVLRDVGFNNGGFQRFQRAPDLREELRPIVATDRQLDLLRSVFNLIDDYLVDLARHTAADFARLLRPLPLLLHVIHHVPQWRRLVHLY</sequence>
<dbReference type="InterPro" id="IPR011043">
    <property type="entry name" value="Gal_Oxase/kelch_b-propeller"/>
</dbReference>
<protein>
    <submittedName>
        <fullName evidence="1">Uncharacterized protein</fullName>
    </submittedName>
</protein>
<comment type="caution">
    <text evidence="1">The sequence shown here is derived from an EMBL/GenBank/DDBJ whole genome shotgun (WGS) entry which is preliminary data.</text>
</comment>
<proteinExistence type="predicted"/>
<name>A0A8X8XAE2_SALSN</name>
<evidence type="ECO:0000313" key="1">
    <source>
        <dbReference type="EMBL" id="KAG6410031.1"/>
    </source>
</evidence>
<dbReference type="InterPro" id="IPR037293">
    <property type="entry name" value="Gal_Oxidase_central_sf"/>
</dbReference>
<reference evidence="1" key="2">
    <citation type="submission" date="2020-08" db="EMBL/GenBank/DDBJ databases">
        <title>Plant Genome Project.</title>
        <authorList>
            <person name="Zhang R.-G."/>
        </authorList>
    </citation>
    <scope>NUCLEOTIDE SEQUENCE</scope>
    <source>
        <strain evidence="1">Huo1</strain>
        <tissue evidence="1">Leaf</tissue>
    </source>
</reference>
<keyword evidence="2" id="KW-1185">Reference proteome</keyword>
<dbReference type="Gene3D" id="2.130.10.80">
    <property type="entry name" value="Galactose oxidase/kelch, beta-propeller"/>
    <property type="match status" value="1"/>
</dbReference>
<dbReference type="SUPFAM" id="SSF50965">
    <property type="entry name" value="Galactose oxidase, central domain"/>
    <property type="match status" value="1"/>
</dbReference>
<dbReference type="EMBL" id="PNBA02000010">
    <property type="protein sequence ID" value="KAG6410031.1"/>
    <property type="molecule type" value="Genomic_DNA"/>
</dbReference>
<evidence type="ECO:0000313" key="2">
    <source>
        <dbReference type="Proteomes" id="UP000298416"/>
    </source>
</evidence>
<dbReference type="AlphaFoldDB" id="A0A8X8XAE2"/>
<organism evidence="1">
    <name type="scientific">Salvia splendens</name>
    <name type="common">Scarlet sage</name>
    <dbReference type="NCBI Taxonomy" id="180675"/>
    <lineage>
        <taxon>Eukaryota</taxon>
        <taxon>Viridiplantae</taxon>
        <taxon>Streptophyta</taxon>
        <taxon>Embryophyta</taxon>
        <taxon>Tracheophyta</taxon>
        <taxon>Spermatophyta</taxon>
        <taxon>Magnoliopsida</taxon>
        <taxon>eudicotyledons</taxon>
        <taxon>Gunneridae</taxon>
        <taxon>Pentapetalae</taxon>
        <taxon>asterids</taxon>
        <taxon>lamiids</taxon>
        <taxon>Lamiales</taxon>
        <taxon>Lamiaceae</taxon>
        <taxon>Nepetoideae</taxon>
        <taxon>Mentheae</taxon>
        <taxon>Salviinae</taxon>
        <taxon>Salvia</taxon>
        <taxon>Salvia subgen. Calosphace</taxon>
        <taxon>core Calosphace</taxon>
    </lineage>
</organism>
<gene>
    <name evidence="1" type="ORF">SASPL_128078</name>
</gene>